<dbReference type="InterPro" id="IPR020904">
    <property type="entry name" value="Sc_DH/Rdtase_CS"/>
</dbReference>
<dbReference type="PROSITE" id="PS00061">
    <property type="entry name" value="ADH_SHORT"/>
    <property type="match status" value="1"/>
</dbReference>
<dbReference type="PANTHER" id="PTHR44196:SF1">
    <property type="entry name" value="DEHYDROGENASE_REDUCTASE SDR FAMILY MEMBER 7B"/>
    <property type="match status" value="1"/>
</dbReference>
<dbReference type="Proteomes" id="UP000516018">
    <property type="component" value="Chromosome"/>
</dbReference>
<dbReference type="Gene3D" id="3.40.50.720">
    <property type="entry name" value="NAD(P)-binding Rossmann-like Domain"/>
    <property type="match status" value="2"/>
</dbReference>
<accession>A0A7H0FY05</accession>
<proteinExistence type="inferred from homology"/>
<evidence type="ECO:0000256" key="1">
    <source>
        <dbReference type="ARBA" id="ARBA00006484"/>
    </source>
</evidence>
<dbReference type="EMBL" id="CP060820">
    <property type="protein sequence ID" value="QNP40921.1"/>
    <property type="molecule type" value="Genomic_DNA"/>
</dbReference>
<dbReference type="InterPro" id="IPR057326">
    <property type="entry name" value="KR_dom"/>
</dbReference>
<dbReference type="CDD" id="cd05233">
    <property type="entry name" value="SDR_c"/>
    <property type="match status" value="1"/>
</dbReference>
<comment type="similarity">
    <text evidence="1">Belongs to the short-chain dehydrogenases/reductases (SDR) family.</text>
</comment>
<dbReference type="GO" id="GO:0016491">
    <property type="term" value="F:oxidoreductase activity"/>
    <property type="evidence" value="ECO:0007669"/>
    <property type="project" value="UniProtKB-KW"/>
</dbReference>
<dbReference type="SUPFAM" id="SSF51735">
    <property type="entry name" value="NAD(P)-binding Rossmann-fold domains"/>
    <property type="match status" value="2"/>
</dbReference>
<evidence type="ECO:0000313" key="4">
    <source>
        <dbReference type="EMBL" id="QNP40921.1"/>
    </source>
</evidence>
<dbReference type="AlphaFoldDB" id="A0A7H0FY05"/>
<dbReference type="PRINTS" id="PR00080">
    <property type="entry name" value="SDRFAMILY"/>
</dbReference>
<dbReference type="Pfam" id="PF07993">
    <property type="entry name" value="NAD_binding_4"/>
    <property type="match status" value="1"/>
</dbReference>
<dbReference type="SMART" id="SM00822">
    <property type="entry name" value="PKS_KR"/>
    <property type="match status" value="1"/>
</dbReference>
<dbReference type="RefSeq" id="WP_187712359.1">
    <property type="nucleotide sequence ID" value="NZ_CP060820.1"/>
</dbReference>
<gene>
    <name evidence="4" type="ORF">H8B22_01290</name>
</gene>
<dbReference type="InterPro" id="IPR002347">
    <property type="entry name" value="SDR_fam"/>
</dbReference>
<dbReference type="Pfam" id="PF00106">
    <property type="entry name" value="adh_short"/>
    <property type="match status" value="1"/>
</dbReference>
<dbReference type="PANTHER" id="PTHR44196">
    <property type="entry name" value="DEHYDROGENASE/REDUCTASE SDR FAMILY MEMBER 7B"/>
    <property type="match status" value="1"/>
</dbReference>
<organism evidence="4 5">
    <name type="scientific">Agrilutibacter terrestris</name>
    <dbReference type="NCBI Taxonomy" id="2865112"/>
    <lineage>
        <taxon>Bacteria</taxon>
        <taxon>Pseudomonadati</taxon>
        <taxon>Pseudomonadota</taxon>
        <taxon>Gammaproteobacteria</taxon>
        <taxon>Lysobacterales</taxon>
        <taxon>Lysobacteraceae</taxon>
        <taxon>Agrilutibacter</taxon>
    </lineage>
</organism>
<reference evidence="4 5" key="1">
    <citation type="submission" date="2020-08" db="EMBL/GenBank/DDBJ databases">
        <title>Lysobacter sp. II4 sp. nov., isolated from soil.</title>
        <authorList>
            <person name="Woo C.Y."/>
            <person name="Kim J."/>
        </authorList>
    </citation>
    <scope>NUCLEOTIDE SEQUENCE [LARGE SCALE GENOMIC DNA]</scope>
    <source>
        <strain evidence="4 5">II4</strain>
    </source>
</reference>
<evidence type="ECO:0000313" key="5">
    <source>
        <dbReference type="Proteomes" id="UP000516018"/>
    </source>
</evidence>
<sequence>MSYFVTGATGFIGRYLVSKLLERKGTVHVLVRKDSQKKFDAIAKKMGWDPKRVVVVAGDMTGARCGVSAAQVKALTGKIKHFFHLAAIYDLTADAASQRTANIEGTQHALDLAAALGAGCFHHTSSIAAAGMYPGVFREDMFDEAEGLDDPYLATKHESEGLVRKEKRIKWRIYRPGMVVGHSQTGEIDKIDGPYYFFTLIKKLREMLPQWMPTLGIEGGRINIVPVDYVVNAMDHIAHKPKLDGHCFHLTDPEPMRVGEVLNTFCRAGHAPEMTMRIDARMFAFVPSGIRAAVGNLPPVRRFVGMLLRDFKIPKEVLKFITYPTRFDNREAERALRGSGIAVPPLESYAWRLWDYWERHLDPDLFVDRSLKGKVKGKVVLITGGSSGIGLSTAQRVAEAGAITVIVARGEEELFKARDEMKKAGGKVFAYTADLSDMADCDRLVATVLKDHGHVDVLINNAGRSIRRSIELSYDRFHDFERTMQLNYFGSLRLIMGFMPGMTQRRRGHIINISSIGVLANSPRFSAYVASKAALDAFSRCAQGELSGKGISFTTINMPLVKTPMIAPTKMYESVPTLTPDEAADLVVKGIIERPSRIATRLGIFASVINAVAPKAYEVVMSTAFELFPDSAAAKGDKKALKGESQPSNEQIAFAALMRGVHW</sequence>
<protein>
    <submittedName>
        <fullName evidence="4">SDR family oxidoreductase</fullName>
    </submittedName>
</protein>
<dbReference type="GO" id="GO:0016020">
    <property type="term" value="C:membrane"/>
    <property type="evidence" value="ECO:0007669"/>
    <property type="project" value="TreeGrafter"/>
</dbReference>
<name>A0A7H0FY05_9GAMM</name>
<dbReference type="PRINTS" id="PR00081">
    <property type="entry name" value="GDHRDH"/>
</dbReference>
<dbReference type="NCBIfam" id="NF005539">
    <property type="entry name" value="PRK07201.1"/>
    <property type="match status" value="1"/>
</dbReference>
<dbReference type="FunFam" id="3.40.50.720:FF:000084">
    <property type="entry name" value="Short-chain dehydrogenase reductase"/>
    <property type="match status" value="1"/>
</dbReference>
<keyword evidence="5" id="KW-1185">Reference proteome</keyword>
<dbReference type="KEGG" id="lsx:H8B22_01290"/>
<keyword evidence="2" id="KW-0560">Oxidoreductase</keyword>
<dbReference type="InterPro" id="IPR057313">
    <property type="entry name" value="Maqu_2507-like"/>
</dbReference>
<dbReference type="InterPro" id="IPR036291">
    <property type="entry name" value="NAD(P)-bd_dom_sf"/>
</dbReference>
<feature type="domain" description="Ketoreductase" evidence="3">
    <location>
        <begin position="378"/>
        <end position="562"/>
    </location>
</feature>
<dbReference type="InterPro" id="IPR013120">
    <property type="entry name" value="FAR_NAD-bd"/>
</dbReference>
<evidence type="ECO:0000256" key="2">
    <source>
        <dbReference type="ARBA" id="ARBA00023002"/>
    </source>
</evidence>
<dbReference type="CDD" id="cd05263">
    <property type="entry name" value="MupV_like_SDR_e"/>
    <property type="match status" value="1"/>
</dbReference>
<evidence type="ECO:0000259" key="3">
    <source>
        <dbReference type="SMART" id="SM00822"/>
    </source>
</evidence>